<reference evidence="2 3" key="1">
    <citation type="submission" date="2018-08" db="EMBL/GenBank/DDBJ databases">
        <title>Salinimonas sediminis sp. nov., a piezophilic bacterium isolated from a deep-sea sediment sample from the New Britain Trench.</title>
        <authorList>
            <person name="Cao J."/>
        </authorList>
    </citation>
    <scope>NUCLEOTIDE SEQUENCE [LARGE SCALE GENOMIC DNA]</scope>
    <source>
        <strain evidence="2 3">N102</strain>
    </source>
</reference>
<dbReference type="KEGG" id="salm:D0Y50_18085"/>
<keyword evidence="3" id="KW-1185">Reference proteome</keyword>
<sequence>MSLFVSRDELQELTGFKKKSLQIKQLSNFGIPFEVNRLGSPVVLRSAIEDTLSGAKLPRKRSKSINLESLRKAKGGN</sequence>
<dbReference type="RefSeq" id="WP_117318324.1">
    <property type="nucleotide sequence ID" value="NZ_CP031769.1"/>
</dbReference>
<evidence type="ECO:0000313" key="2">
    <source>
        <dbReference type="EMBL" id="AXR08092.1"/>
    </source>
</evidence>
<dbReference type="EMBL" id="CP031769">
    <property type="protein sequence ID" value="AXR08092.1"/>
    <property type="molecule type" value="Genomic_DNA"/>
</dbReference>
<dbReference type="Pfam" id="PF13986">
    <property type="entry name" value="DUF4224"/>
    <property type="match status" value="1"/>
</dbReference>
<dbReference type="InterPro" id="IPR025319">
    <property type="entry name" value="DUF4224"/>
</dbReference>
<dbReference type="Proteomes" id="UP000262073">
    <property type="component" value="Chromosome"/>
</dbReference>
<dbReference type="OrthoDB" id="8612748at2"/>
<name>A0A346NRD5_9ALTE</name>
<organism evidence="2 3">
    <name type="scientific">Salinimonas sediminis</name>
    <dbReference type="NCBI Taxonomy" id="2303538"/>
    <lineage>
        <taxon>Bacteria</taxon>
        <taxon>Pseudomonadati</taxon>
        <taxon>Pseudomonadota</taxon>
        <taxon>Gammaproteobacteria</taxon>
        <taxon>Alteromonadales</taxon>
        <taxon>Alteromonadaceae</taxon>
        <taxon>Alteromonas/Salinimonas group</taxon>
        <taxon>Salinimonas</taxon>
    </lineage>
</organism>
<evidence type="ECO:0000259" key="1">
    <source>
        <dbReference type="Pfam" id="PF13986"/>
    </source>
</evidence>
<feature type="domain" description="DUF4224" evidence="1">
    <location>
        <begin position="4"/>
        <end position="48"/>
    </location>
</feature>
<accession>A0A346NRD5</accession>
<dbReference type="AlphaFoldDB" id="A0A346NRD5"/>
<evidence type="ECO:0000313" key="3">
    <source>
        <dbReference type="Proteomes" id="UP000262073"/>
    </source>
</evidence>
<proteinExistence type="predicted"/>
<gene>
    <name evidence="2" type="ORF">D0Y50_18085</name>
</gene>
<protein>
    <submittedName>
        <fullName evidence="2">DUF4224 domain-containing protein</fullName>
    </submittedName>
</protein>